<evidence type="ECO:0000259" key="4">
    <source>
        <dbReference type="Pfam" id="PF01408"/>
    </source>
</evidence>
<reference evidence="6 7" key="1">
    <citation type="submission" date="2023-07" db="EMBL/GenBank/DDBJ databases">
        <title>Sequencing the genomes of 1000 actinobacteria strains.</title>
        <authorList>
            <person name="Klenk H.-P."/>
        </authorList>
    </citation>
    <scope>NUCLEOTIDE SEQUENCE [LARGE SCALE GENOMIC DNA]</scope>
    <source>
        <strain evidence="6 7">DSM 14555</strain>
    </source>
</reference>
<dbReference type="SUPFAM" id="SSF55347">
    <property type="entry name" value="Glyceraldehyde-3-phosphate dehydrogenase-like, C-terminal domain"/>
    <property type="match status" value="1"/>
</dbReference>
<comment type="function">
    <text evidence="3">Involved in the oxidation of myo-inositol (MI) to 2-keto-myo-inositol (2KMI or 2-inosose).</text>
</comment>
<evidence type="ECO:0000256" key="3">
    <source>
        <dbReference type="HAMAP-Rule" id="MF_01671"/>
    </source>
</evidence>
<keyword evidence="2 3" id="KW-0520">NAD</keyword>
<feature type="domain" description="Gfo/Idh/MocA-like oxidoreductase N-terminal" evidence="4">
    <location>
        <begin position="3"/>
        <end position="123"/>
    </location>
</feature>
<dbReference type="InterPro" id="IPR023794">
    <property type="entry name" value="MI/DCI_dehydrogenase"/>
</dbReference>
<dbReference type="RefSeq" id="WP_309797357.1">
    <property type="nucleotide sequence ID" value="NZ_BAAAHY010000001.1"/>
</dbReference>
<sequence length="321" mass="34227">MSLKVAVVGAGRMGADHVRRLHEVTERASVAVVVDIDLDRAAAVAEPVGAVAVASLEAALEVDGVNAVLIATPGFLHEAALYRALERDLPILCEKPMTPDAASAWKVVQAEAALGRQRIQVGFMRQFDAGYQALKAEIEGGAAGGLLILHCVHRNPDTLAGFTEAMLINDSVVHEFDAIRFLTGEEISSVQVRKGKRSSLAPEGIKDPQQVLIETESGILADVEIFVNARYGYEVATQAVFENGVQNIGSGEVTPSFIERFEAAYDAEVQSWVDAALQGRIGGPNAWDGYATAACCEAGVAAQRTGERTAVVLETKPELYR</sequence>
<protein>
    <recommendedName>
        <fullName evidence="3">Inositol 2-dehydrogenase</fullName>
        <ecNumber evidence="3">1.1.1.18</ecNumber>
    </recommendedName>
    <alternativeName>
        <fullName evidence="3">Myo-inositol 2-dehydrogenase</fullName>
        <shortName evidence="3">MI 2-dehydrogenase</shortName>
    </alternativeName>
</protein>
<dbReference type="Pfam" id="PF22725">
    <property type="entry name" value="GFO_IDH_MocA_C3"/>
    <property type="match status" value="1"/>
</dbReference>
<feature type="domain" description="GFO/IDH/MocA-like oxidoreductase" evidence="5">
    <location>
        <begin position="131"/>
        <end position="244"/>
    </location>
</feature>
<dbReference type="InterPro" id="IPR055170">
    <property type="entry name" value="GFO_IDH_MocA-like_dom"/>
</dbReference>
<dbReference type="InterPro" id="IPR050424">
    <property type="entry name" value="Gfo-Idh-MocA_inositol_DH"/>
</dbReference>
<dbReference type="InterPro" id="IPR000683">
    <property type="entry name" value="Gfo/Idh/MocA-like_OxRdtase_N"/>
</dbReference>
<keyword evidence="1 3" id="KW-0560">Oxidoreductase</keyword>
<comment type="catalytic activity">
    <reaction evidence="3">
        <text>myo-inositol + NAD(+) = scyllo-inosose + NADH + H(+)</text>
        <dbReference type="Rhea" id="RHEA:16949"/>
        <dbReference type="ChEBI" id="CHEBI:15378"/>
        <dbReference type="ChEBI" id="CHEBI:17268"/>
        <dbReference type="ChEBI" id="CHEBI:17811"/>
        <dbReference type="ChEBI" id="CHEBI:57540"/>
        <dbReference type="ChEBI" id="CHEBI:57945"/>
        <dbReference type="EC" id="1.1.1.18"/>
    </reaction>
</comment>
<proteinExistence type="inferred from homology"/>
<comment type="caution">
    <text evidence="6">The sequence shown here is derived from an EMBL/GenBank/DDBJ whole genome shotgun (WGS) entry which is preliminary data.</text>
</comment>
<dbReference type="EMBL" id="JAVDQF010000001">
    <property type="protein sequence ID" value="MDR6269214.1"/>
    <property type="molecule type" value="Genomic_DNA"/>
</dbReference>
<evidence type="ECO:0000313" key="6">
    <source>
        <dbReference type="EMBL" id="MDR6269214.1"/>
    </source>
</evidence>
<dbReference type="Pfam" id="PF01408">
    <property type="entry name" value="GFO_IDH_MocA"/>
    <property type="match status" value="1"/>
</dbReference>
<comment type="subunit">
    <text evidence="3">Homotetramer.</text>
</comment>
<comment type="similarity">
    <text evidence="3">Belongs to the Gfo/Idh/MocA family.</text>
</comment>
<dbReference type="EC" id="1.1.1.18" evidence="3"/>
<gene>
    <name evidence="3" type="primary">iolG</name>
    <name evidence="6" type="ORF">JOE69_001452</name>
</gene>
<evidence type="ECO:0000259" key="5">
    <source>
        <dbReference type="Pfam" id="PF22725"/>
    </source>
</evidence>
<organism evidence="6 7">
    <name type="scientific">Arthrobacter russicus</name>
    <dbReference type="NCBI Taxonomy" id="172040"/>
    <lineage>
        <taxon>Bacteria</taxon>
        <taxon>Bacillati</taxon>
        <taxon>Actinomycetota</taxon>
        <taxon>Actinomycetes</taxon>
        <taxon>Micrococcales</taxon>
        <taxon>Micrococcaceae</taxon>
        <taxon>Arthrobacter</taxon>
    </lineage>
</organism>
<keyword evidence="7" id="KW-1185">Reference proteome</keyword>
<dbReference type="GO" id="GO:0050112">
    <property type="term" value="F:inositol 2-dehydrogenase (NAD+) activity"/>
    <property type="evidence" value="ECO:0007669"/>
    <property type="project" value="UniProtKB-EC"/>
</dbReference>
<dbReference type="PANTHER" id="PTHR43593">
    <property type="match status" value="1"/>
</dbReference>
<dbReference type="InterPro" id="IPR036291">
    <property type="entry name" value="NAD(P)-bd_dom_sf"/>
</dbReference>
<evidence type="ECO:0000256" key="2">
    <source>
        <dbReference type="ARBA" id="ARBA00023027"/>
    </source>
</evidence>
<evidence type="ECO:0000256" key="1">
    <source>
        <dbReference type="ARBA" id="ARBA00023002"/>
    </source>
</evidence>
<dbReference type="HAMAP" id="MF_01671">
    <property type="entry name" value="IolG"/>
    <property type="match status" value="1"/>
</dbReference>
<dbReference type="Gene3D" id="3.40.50.720">
    <property type="entry name" value="NAD(P)-binding Rossmann-like Domain"/>
    <property type="match status" value="1"/>
</dbReference>
<accession>A0ABU1J9X3</accession>
<dbReference type="SUPFAM" id="SSF51735">
    <property type="entry name" value="NAD(P)-binding Rossmann-fold domains"/>
    <property type="match status" value="1"/>
</dbReference>
<dbReference type="Gene3D" id="3.30.360.10">
    <property type="entry name" value="Dihydrodipicolinate Reductase, domain 2"/>
    <property type="match status" value="1"/>
</dbReference>
<dbReference type="PANTHER" id="PTHR43593:SF1">
    <property type="entry name" value="INOSITOL 2-DEHYDROGENASE"/>
    <property type="match status" value="1"/>
</dbReference>
<name>A0ABU1J9X3_9MICC</name>
<evidence type="ECO:0000313" key="7">
    <source>
        <dbReference type="Proteomes" id="UP001185069"/>
    </source>
</evidence>
<dbReference type="Proteomes" id="UP001185069">
    <property type="component" value="Unassembled WGS sequence"/>
</dbReference>